<keyword evidence="2" id="KW-1185">Reference proteome</keyword>
<evidence type="ECO:0000313" key="2">
    <source>
        <dbReference type="Proteomes" id="UP001501444"/>
    </source>
</evidence>
<reference evidence="1 2" key="1">
    <citation type="journal article" date="2019" name="Int. J. Syst. Evol. Microbiol.">
        <title>The Global Catalogue of Microorganisms (GCM) 10K type strain sequencing project: providing services to taxonomists for standard genome sequencing and annotation.</title>
        <authorList>
            <consortium name="The Broad Institute Genomics Platform"/>
            <consortium name="The Broad Institute Genome Sequencing Center for Infectious Disease"/>
            <person name="Wu L."/>
            <person name="Ma J."/>
        </authorList>
    </citation>
    <scope>NUCLEOTIDE SEQUENCE [LARGE SCALE GENOMIC DNA]</scope>
    <source>
        <strain evidence="1 2">JCM 3272</strain>
    </source>
</reference>
<comment type="caution">
    <text evidence="1">The sequence shown here is derived from an EMBL/GenBank/DDBJ whole genome shotgun (WGS) entry which is preliminary data.</text>
</comment>
<accession>A0ABN3FRA4</accession>
<gene>
    <name evidence="1" type="ORF">GCM10010170_015910</name>
</gene>
<proteinExistence type="predicted"/>
<protein>
    <submittedName>
        <fullName evidence="1">Uncharacterized protein</fullName>
    </submittedName>
</protein>
<dbReference type="EMBL" id="BAAARV010000016">
    <property type="protein sequence ID" value="GAA2335815.1"/>
    <property type="molecule type" value="Genomic_DNA"/>
</dbReference>
<dbReference type="RefSeq" id="WP_344611601.1">
    <property type="nucleotide sequence ID" value="NZ_BAAARV010000016.1"/>
</dbReference>
<sequence>MLVEAGSDASSDARNYRCHQRLWLWPLPPPVDFEFVVEWRDVGIGQVSATIDGSEVVRAAQHAAPFWV</sequence>
<name>A0ABN3FRA4_9ACTN</name>
<organism evidence="1 2">
    <name type="scientific">Dactylosporangium salmoneum</name>
    <dbReference type="NCBI Taxonomy" id="53361"/>
    <lineage>
        <taxon>Bacteria</taxon>
        <taxon>Bacillati</taxon>
        <taxon>Actinomycetota</taxon>
        <taxon>Actinomycetes</taxon>
        <taxon>Micromonosporales</taxon>
        <taxon>Micromonosporaceae</taxon>
        <taxon>Dactylosporangium</taxon>
    </lineage>
</organism>
<evidence type="ECO:0000313" key="1">
    <source>
        <dbReference type="EMBL" id="GAA2335815.1"/>
    </source>
</evidence>
<dbReference type="Proteomes" id="UP001501444">
    <property type="component" value="Unassembled WGS sequence"/>
</dbReference>